<sequence length="145" mass="16103">MVDVIHRIRSSWRRKGDEPTLAKSKTRPLQHPPTDRASSESAAIPSATQLSTSVASRPETSTPGKRSELCAYFIKTKEGTSMEQFQAWIQDLDGAAGQSIAFELVPHQSYVTYLTTAQAEDIKQLDFIAGIWEHVPVDQLTPDTF</sequence>
<organism evidence="2 3">
    <name type="scientific">Penicillium alfredii</name>
    <dbReference type="NCBI Taxonomy" id="1506179"/>
    <lineage>
        <taxon>Eukaryota</taxon>
        <taxon>Fungi</taxon>
        <taxon>Dikarya</taxon>
        <taxon>Ascomycota</taxon>
        <taxon>Pezizomycotina</taxon>
        <taxon>Eurotiomycetes</taxon>
        <taxon>Eurotiomycetidae</taxon>
        <taxon>Eurotiales</taxon>
        <taxon>Aspergillaceae</taxon>
        <taxon>Penicillium</taxon>
    </lineage>
</organism>
<reference evidence="2" key="2">
    <citation type="journal article" date="2023" name="IMA Fungus">
        <title>Comparative genomic study of the Penicillium genus elucidates a diverse pangenome and 15 lateral gene transfer events.</title>
        <authorList>
            <person name="Petersen C."/>
            <person name="Sorensen T."/>
            <person name="Nielsen M.R."/>
            <person name="Sondergaard T.E."/>
            <person name="Sorensen J.L."/>
            <person name="Fitzpatrick D.A."/>
            <person name="Frisvad J.C."/>
            <person name="Nielsen K.L."/>
        </authorList>
    </citation>
    <scope>NUCLEOTIDE SEQUENCE</scope>
    <source>
        <strain evidence="2">IBT 34128</strain>
    </source>
</reference>
<dbReference type="AlphaFoldDB" id="A0A9W9K3X4"/>
<dbReference type="EMBL" id="JAPMSZ010000009">
    <property type="protein sequence ID" value="KAJ5091217.1"/>
    <property type="molecule type" value="Genomic_DNA"/>
</dbReference>
<proteinExistence type="predicted"/>
<name>A0A9W9K3X4_9EURO</name>
<dbReference type="Proteomes" id="UP001141434">
    <property type="component" value="Unassembled WGS sequence"/>
</dbReference>
<feature type="region of interest" description="Disordered" evidence="1">
    <location>
        <begin position="1"/>
        <end position="65"/>
    </location>
</feature>
<comment type="caution">
    <text evidence="2">The sequence shown here is derived from an EMBL/GenBank/DDBJ whole genome shotgun (WGS) entry which is preliminary data.</text>
</comment>
<gene>
    <name evidence="2" type="ORF">NUU61_006087</name>
</gene>
<protein>
    <submittedName>
        <fullName evidence="2">Subtilisin-like protein</fullName>
    </submittedName>
</protein>
<feature type="compositionally biased region" description="Polar residues" evidence="1">
    <location>
        <begin position="46"/>
        <end position="64"/>
    </location>
</feature>
<dbReference type="GeneID" id="81395784"/>
<dbReference type="OrthoDB" id="3800010at2759"/>
<reference evidence="2" key="1">
    <citation type="submission" date="2022-11" db="EMBL/GenBank/DDBJ databases">
        <authorList>
            <person name="Petersen C."/>
        </authorList>
    </citation>
    <scope>NUCLEOTIDE SEQUENCE</scope>
    <source>
        <strain evidence="2">IBT 34128</strain>
    </source>
</reference>
<evidence type="ECO:0000313" key="2">
    <source>
        <dbReference type="EMBL" id="KAJ5091217.1"/>
    </source>
</evidence>
<evidence type="ECO:0000313" key="3">
    <source>
        <dbReference type="Proteomes" id="UP001141434"/>
    </source>
</evidence>
<dbReference type="RefSeq" id="XP_056509415.1">
    <property type="nucleotide sequence ID" value="XM_056656615.1"/>
</dbReference>
<evidence type="ECO:0000256" key="1">
    <source>
        <dbReference type="SAM" id="MobiDB-lite"/>
    </source>
</evidence>
<accession>A0A9W9K3X4</accession>
<keyword evidence="3" id="KW-1185">Reference proteome</keyword>